<dbReference type="SMART" id="SM00184">
    <property type="entry name" value="RING"/>
    <property type="match status" value="1"/>
</dbReference>
<reference evidence="4" key="1">
    <citation type="journal article" date="2024" name="IScience">
        <title>Strigolactones Initiate the Formation of Haustorium-like Structures in Castilleja.</title>
        <authorList>
            <person name="Buerger M."/>
            <person name="Peterson D."/>
            <person name="Chory J."/>
        </authorList>
    </citation>
    <scope>NUCLEOTIDE SEQUENCE [LARGE SCALE GENOMIC DNA]</scope>
</reference>
<dbReference type="Proteomes" id="UP001632038">
    <property type="component" value="Unassembled WGS sequence"/>
</dbReference>
<keyword evidence="1" id="KW-0862">Zinc</keyword>
<dbReference type="InterPro" id="IPR013083">
    <property type="entry name" value="Znf_RING/FYVE/PHD"/>
</dbReference>
<evidence type="ECO:0000256" key="1">
    <source>
        <dbReference type="PROSITE-ProRule" id="PRU00175"/>
    </source>
</evidence>
<gene>
    <name evidence="3" type="ORF">CASFOL_021196</name>
</gene>
<evidence type="ECO:0000313" key="4">
    <source>
        <dbReference type="Proteomes" id="UP001632038"/>
    </source>
</evidence>
<comment type="caution">
    <text evidence="3">The sequence shown here is derived from an EMBL/GenBank/DDBJ whole genome shotgun (WGS) entry which is preliminary data.</text>
</comment>
<keyword evidence="4" id="KW-1185">Reference proteome</keyword>
<dbReference type="GO" id="GO:0008270">
    <property type="term" value="F:zinc ion binding"/>
    <property type="evidence" value="ECO:0007669"/>
    <property type="project" value="UniProtKB-KW"/>
</dbReference>
<keyword evidence="1" id="KW-0479">Metal-binding</keyword>
<proteinExistence type="predicted"/>
<dbReference type="PROSITE" id="PS50089">
    <property type="entry name" value="ZF_RING_2"/>
    <property type="match status" value="1"/>
</dbReference>
<dbReference type="Gene3D" id="3.30.40.10">
    <property type="entry name" value="Zinc/RING finger domain, C3HC4 (zinc finger)"/>
    <property type="match status" value="1"/>
</dbReference>
<feature type="domain" description="RING-type" evidence="2">
    <location>
        <begin position="121"/>
        <end position="161"/>
    </location>
</feature>
<dbReference type="Pfam" id="PF13639">
    <property type="entry name" value="zf-RING_2"/>
    <property type="match status" value="1"/>
</dbReference>
<name>A0ABD3CZZ9_9LAMI</name>
<sequence>MFPQLPPPIMLIPQPPPPPPIMVTRIWRRVQYPHQPSLWRLGQVIMTPPFPLAAAYHDDQYPPRPSGQHDQHGINNMMSCNVADNIQETNSNNLDAGGGRDIITTNTSSTDDDDKAAAADCAVCLDEFYGDVGVLINCGHKFHVGCINEWLKEKNNCPLCRALVYANS</sequence>
<dbReference type="SUPFAM" id="SSF57850">
    <property type="entry name" value="RING/U-box"/>
    <property type="match status" value="1"/>
</dbReference>
<accession>A0ABD3CZZ9</accession>
<dbReference type="PANTHER" id="PTHR45676">
    <property type="entry name" value="RING-H2 FINGER PROTEIN ATL51-RELATED"/>
    <property type="match status" value="1"/>
</dbReference>
<dbReference type="InterPro" id="IPR001841">
    <property type="entry name" value="Znf_RING"/>
</dbReference>
<protein>
    <recommendedName>
        <fullName evidence="2">RING-type domain-containing protein</fullName>
    </recommendedName>
</protein>
<dbReference type="EMBL" id="JAVIJP010000028">
    <property type="protein sequence ID" value="KAL3634142.1"/>
    <property type="molecule type" value="Genomic_DNA"/>
</dbReference>
<dbReference type="AlphaFoldDB" id="A0ABD3CZZ9"/>
<organism evidence="3 4">
    <name type="scientific">Castilleja foliolosa</name>
    <dbReference type="NCBI Taxonomy" id="1961234"/>
    <lineage>
        <taxon>Eukaryota</taxon>
        <taxon>Viridiplantae</taxon>
        <taxon>Streptophyta</taxon>
        <taxon>Embryophyta</taxon>
        <taxon>Tracheophyta</taxon>
        <taxon>Spermatophyta</taxon>
        <taxon>Magnoliopsida</taxon>
        <taxon>eudicotyledons</taxon>
        <taxon>Gunneridae</taxon>
        <taxon>Pentapetalae</taxon>
        <taxon>asterids</taxon>
        <taxon>lamiids</taxon>
        <taxon>Lamiales</taxon>
        <taxon>Orobanchaceae</taxon>
        <taxon>Pedicularideae</taxon>
        <taxon>Castillejinae</taxon>
        <taxon>Castilleja</taxon>
    </lineage>
</organism>
<evidence type="ECO:0000259" key="2">
    <source>
        <dbReference type="PROSITE" id="PS50089"/>
    </source>
</evidence>
<keyword evidence="1" id="KW-0863">Zinc-finger</keyword>
<evidence type="ECO:0000313" key="3">
    <source>
        <dbReference type="EMBL" id="KAL3634142.1"/>
    </source>
</evidence>